<evidence type="ECO:0000256" key="5">
    <source>
        <dbReference type="SAM" id="MobiDB-lite"/>
    </source>
</evidence>
<dbReference type="GO" id="GO:0019808">
    <property type="term" value="F:polyamine binding"/>
    <property type="evidence" value="ECO:0007669"/>
    <property type="project" value="InterPro"/>
</dbReference>
<dbReference type="InterPro" id="IPR001188">
    <property type="entry name" value="Sperm_putr-bd"/>
</dbReference>
<feature type="compositionally biased region" description="Basic and acidic residues" evidence="5">
    <location>
        <begin position="486"/>
        <end position="501"/>
    </location>
</feature>
<dbReference type="AlphaFoldDB" id="A0A6V7Q858"/>
<evidence type="ECO:0008006" key="8">
    <source>
        <dbReference type="Google" id="ProtNLM"/>
    </source>
</evidence>
<proteinExistence type="predicted"/>
<sequence>MWVESPVRRTRSDSNGDGPLRPPPTTIPALPSSPNPNPNPNPNPRRRPSLHLRTFPLPRARWRGATAPRSSLGSAPSPSPSPSVDGDALRRGAAALVLHLAASIFVLLGLGARASALASATPPLPSPPPAAAASETDHAVENSDTPQAAEDEEWRAAFETWKAKIYELTVPLRIVALRGSIPPSWTKDFIQAQGRRLKLILEYRGSLDPIFSELCLASEKGRVQPKSAMASDIVSIGDSWLSYAVRKGLIEPIKDAEEHDWFRNLSEKWKVYLCRNSKGELDSSGDIWGAPYRWGTMVIAYKKSKFRKHNLKPIEDWEDLWRPELAGKIAMVDSPREVVGAVLKRLGASYNTKDIDLQVNGGREEVLKSLRALQRQVRLFDNVYYLKSFGIGDVWVAVGWSSDVIPAAKRMSNVAVIVPKSGTSLWADLWAIPYATKFDTDQIGGRVRGPSLLIHQWFEFCLQTARALPFRQEVVPGSSPFTVEHPQLEGPREPDKGKPKLDTNLVGGVPPAETLAKCEFLEPLSDKALEDHQWLIRNTVKRNVV</sequence>
<feature type="region of interest" description="Disordered" evidence="5">
    <location>
        <begin position="118"/>
        <end position="151"/>
    </location>
</feature>
<protein>
    <recommendedName>
        <fullName evidence="8">Spermidine-binding periplasmic protein SpuE</fullName>
    </recommendedName>
</protein>
<dbReference type="PANTHER" id="PTHR30222:SF17">
    <property type="entry name" value="SPERMIDINE_PUTRESCINE-BINDING PERIPLASMIC PROTEIN"/>
    <property type="match status" value="1"/>
</dbReference>
<feature type="compositionally biased region" description="Pro residues" evidence="5">
    <location>
        <begin position="20"/>
        <end position="43"/>
    </location>
</feature>
<organism evidence="7">
    <name type="scientific">Ananas comosus var. bracteatus</name>
    <name type="common">red pineapple</name>
    <dbReference type="NCBI Taxonomy" id="296719"/>
    <lineage>
        <taxon>Eukaryota</taxon>
        <taxon>Viridiplantae</taxon>
        <taxon>Streptophyta</taxon>
        <taxon>Embryophyta</taxon>
        <taxon>Tracheophyta</taxon>
        <taxon>Spermatophyta</taxon>
        <taxon>Magnoliopsida</taxon>
        <taxon>Liliopsida</taxon>
        <taxon>Poales</taxon>
        <taxon>Bromeliaceae</taxon>
        <taxon>Bromelioideae</taxon>
        <taxon>Ananas</taxon>
    </lineage>
</organism>
<name>A0A6V7Q858_ANACO</name>
<keyword evidence="6" id="KW-0472">Membrane</keyword>
<keyword evidence="2" id="KW-0813">Transport</keyword>
<evidence type="ECO:0000313" key="7">
    <source>
        <dbReference type="EMBL" id="CAD1839026.1"/>
    </source>
</evidence>
<dbReference type="GO" id="GO:0015846">
    <property type="term" value="P:polyamine transport"/>
    <property type="evidence" value="ECO:0007669"/>
    <property type="project" value="InterPro"/>
</dbReference>
<dbReference type="SUPFAM" id="SSF53850">
    <property type="entry name" value="Periplasmic binding protein-like II"/>
    <property type="match status" value="1"/>
</dbReference>
<keyword evidence="4" id="KW-0574">Periplasm</keyword>
<evidence type="ECO:0000256" key="2">
    <source>
        <dbReference type="ARBA" id="ARBA00022448"/>
    </source>
</evidence>
<accession>A0A6V7Q858</accession>
<evidence type="ECO:0000256" key="4">
    <source>
        <dbReference type="ARBA" id="ARBA00022764"/>
    </source>
</evidence>
<evidence type="ECO:0000256" key="3">
    <source>
        <dbReference type="ARBA" id="ARBA00022729"/>
    </source>
</evidence>
<dbReference type="Pfam" id="PF13343">
    <property type="entry name" value="SBP_bac_6"/>
    <property type="match status" value="1"/>
</dbReference>
<comment type="subcellular location">
    <subcellularLocation>
        <location evidence="1">Periplasm</location>
    </subcellularLocation>
</comment>
<evidence type="ECO:0000256" key="1">
    <source>
        <dbReference type="ARBA" id="ARBA00004418"/>
    </source>
</evidence>
<dbReference type="Gene3D" id="3.40.190.10">
    <property type="entry name" value="Periplasmic binding protein-like II"/>
    <property type="match status" value="2"/>
</dbReference>
<dbReference type="EMBL" id="LR862133">
    <property type="protein sequence ID" value="CAD1839026.1"/>
    <property type="molecule type" value="Genomic_DNA"/>
</dbReference>
<dbReference type="CDD" id="cd13661">
    <property type="entry name" value="PBP2_PotD_PotF_like_1"/>
    <property type="match status" value="1"/>
</dbReference>
<feature type="transmembrane region" description="Helical" evidence="6">
    <location>
        <begin position="93"/>
        <end position="112"/>
    </location>
</feature>
<reference evidence="7" key="1">
    <citation type="submission" date="2020-07" db="EMBL/GenBank/DDBJ databases">
        <authorList>
            <person name="Lin J."/>
        </authorList>
    </citation>
    <scope>NUCLEOTIDE SEQUENCE</scope>
</reference>
<evidence type="ECO:0000256" key="6">
    <source>
        <dbReference type="SAM" id="Phobius"/>
    </source>
</evidence>
<dbReference type="PANTHER" id="PTHR30222">
    <property type="entry name" value="SPERMIDINE/PUTRESCINE-BINDING PERIPLASMIC PROTEIN"/>
    <property type="match status" value="1"/>
</dbReference>
<keyword evidence="6" id="KW-1133">Transmembrane helix</keyword>
<feature type="region of interest" description="Disordered" evidence="5">
    <location>
        <begin position="479"/>
        <end position="502"/>
    </location>
</feature>
<keyword evidence="3" id="KW-0732">Signal</keyword>
<gene>
    <name evidence="7" type="ORF">CB5_LOCUS22237</name>
</gene>
<feature type="compositionally biased region" description="Basic and acidic residues" evidence="5">
    <location>
        <begin position="1"/>
        <end position="14"/>
    </location>
</feature>
<feature type="region of interest" description="Disordered" evidence="5">
    <location>
        <begin position="1"/>
        <end position="86"/>
    </location>
</feature>
<keyword evidence="6" id="KW-0812">Transmembrane</keyword>
<dbReference type="PRINTS" id="PR00909">
    <property type="entry name" value="SPERMDNBNDNG"/>
</dbReference>